<keyword evidence="3 4" id="KW-0560">Oxidoreductase</keyword>
<protein>
    <recommendedName>
        <fullName evidence="4">2-dehydropantoate 2-reductase</fullName>
        <ecNumber evidence="4">1.1.1.169</ecNumber>
    </recommendedName>
    <alternativeName>
        <fullName evidence="4">Ketopantoate reductase</fullName>
    </alternativeName>
</protein>
<reference evidence="8" key="2">
    <citation type="submission" date="2021-04" db="EMBL/GenBank/DDBJ databases">
        <title>Brevibacillus composti FJAT-54423, complete genome.</title>
        <authorList>
            <person name="Tang R."/>
        </authorList>
    </citation>
    <scope>NUCLEOTIDE SEQUENCE</scope>
    <source>
        <strain evidence="8">FJAT-54424</strain>
    </source>
</reference>
<dbReference type="Pfam" id="PF02558">
    <property type="entry name" value="ApbA"/>
    <property type="match status" value="1"/>
</dbReference>
<evidence type="ECO:0000256" key="2">
    <source>
        <dbReference type="ARBA" id="ARBA00022857"/>
    </source>
</evidence>
<proteinExistence type="inferred from homology"/>
<accession>A0A7T5EM86</accession>
<dbReference type="InterPro" id="IPR003710">
    <property type="entry name" value="ApbA"/>
</dbReference>
<comment type="pathway">
    <text evidence="4">Cofactor biosynthesis; (R)-pantothenate biosynthesis; (R)-pantoate from 3-methyl-2-oxobutanoate: step 2/2.</text>
</comment>
<dbReference type="RefSeq" id="WP_198828658.1">
    <property type="nucleotide sequence ID" value="NZ_CP066308.1"/>
</dbReference>
<gene>
    <name evidence="7" type="primary">panE</name>
    <name evidence="7" type="ORF">JD108_04135</name>
    <name evidence="8" type="ORF">KDJ56_04135</name>
</gene>
<organism evidence="7 9">
    <name type="scientific">Brevibacillus composti</name>
    <dbReference type="NCBI Taxonomy" id="2796470"/>
    <lineage>
        <taxon>Bacteria</taxon>
        <taxon>Bacillati</taxon>
        <taxon>Bacillota</taxon>
        <taxon>Bacilli</taxon>
        <taxon>Bacillales</taxon>
        <taxon>Paenibacillaceae</taxon>
        <taxon>Brevibacillus</taxon>
    </lineage>
</organism>
<evidence type="ECO:0000259" key="5">
    <source>
        <dbReference type="Pfam" id="PF02558"/>
    </source>
</evidence>
<evidence type="ECO:0000313" key="9">
    <source>
        <dbReference type="Proteomes" id="UP000595847"/>
    </source>
</evidence>
<dbReference type="InterPro" id="IPR013328">
    <property type="entry name" value="6PGD_dom2"/>
</dbReference>
<evidence type="ECO:0000313" key="7">
    <source>
        <dbReference type="EMBL" id="QQE75128.1"/>
    </source>
</evidence>
<dbReference type="GO" id="GO:0015940">
    <property type="term" value="P:pantothenate biosynthetic process"/>
    <property type="evidence" value="ECO:0007669"/>
    <property type="project" value="UniProtKB-UniPathway"/>
</dbReference>
<reference evidence="7 9" key="1">
    <citation type="submission" date="2020-12" db="EMBL/GenBank/DDBJ databases">
        <title>strain FJAT-54423T represents a novel species of the genus Brevibacillus.</title>
        <authorList>
            <person name="Tang R."/>
        </authorList>
    </citation>
    <scope>NUCLEOTIDE SEQUENCE [LARGE SCALE GENOMIC DNA]</scope>
    <source>
        <strain evidence="7 9">FJAT-54423</strain>
    </source>
</reference>
<evidence type="ECO:0000313" key="8">
    <source>
        <dbReference type="EMBL" id="QUO42216.1"/>
    </source>
</evidence>
<evidence type="ECO:0000256" key="3">
    <source>
        <dbReference type="ARBA" id="ARBA00023002"/>
    </source>
</evidence>
<dbReference type="Pfam" id="PF08546">
    <property type="entry name" value="ApbA_C"/>
    <property type="match status" value="1"/>
</dbReference>
<keyword evidence="4" id="KW-0566">Pantothenate biosynthesis</keyword>
<evidence type="ECO:0000259" key="6">
    <source>
        <dbReference type="Pfam" id="PF08546"/>
    </source>
</evidence>
<dbReference type="InterPro" id="IPR013752">
    <property type="entry name" value="KPA_reductase"/>
</dbReference>
<dbReference type="SUPFAM" id="SSF48179">
    <property type="entry name" value="6-phosphogluconate dehydrogenase C-terminal domain-like"/>
    <property type="match status" value="1"/>
</dbReference>
<comment type="similarity">
    <text evidence="1 4">Belongs to the ketopantoate reductase family.</text>
</comment>
<dbReference type="Proteomes" id="UP000677234">
    <property type="component" value="Chromosome"/>
</dbReference>
<dbReference type="SUPFAM" id="SSF51735">
    <property type="entry name" value="NAD(P)-binding Rossmann-fold domains"/>
    <property type="match status" value="1"/>
</dbReference>
<feature type="domain" description="Ketopantoate reductase N-terminal" evidence="5">
    <location>
        <begin position="3"/>
        <end position="152"/>
    </location>
</feature>
<feature type="domain" description="Ketopantoate reductase C-terminal" evidence="6">
    <location>
        <begin position="179"/>
        <end position="302"/>
    </location>
</feature>
<dbReference type="UniPathway" id="UPA00028">
    <property type="reaction ID" value="UER00004"/>
</dbReference>
<dbReference type="EMBL" id="CP066308">
    <property type="protein sequence ID" value="QQE75128.1"/>
    <property type="molecule type" value="Genomic_DNA"/>
</dbReference>
<dbReference type="GO" id="GO:0005737">
    <property type="term" value="C:cytoplasm"/>
    <property type="evidence" value="ECO:0007669"/>
    <property type="project" value="TreeGrafter"/>
</dbReference>
<comment type="function">
    <text evidence="4">Catalyzes the NADPH-dependent reduction of ketopantoate into pantoic acid.</text>
</comment>
<dbReference type="KEGG" id="bcop:JD108_04135"/>
<dbReference type="InterPro" id="IPR013332">
    <property type="entry name" value="KPR_N"/>
</dbReference>
<keyword evidence="2 4" id="KW-0521">NADP</keyword>
<dbReference type="AlphaFoldDB" id="A0A7T5EM86"/>
<dbReference type="NCBIfam" id="TIGR00745">
    <property type="entry name" value="apbA_panE"/>
    <property type="match status" value="1"/>
</dbReference>
<dbReference type="InterPro" id="IPR051402">
    <property type="entry name" value="KPR-Related"/>
</dbReference>
<keyword evidence="10" id="KW-1185">Reference proteome</keyword>
<dbReference type="PANTHER" id="PTHR21708:SF26">
    <property type="entry name" value="2-DEHYDROPANTOATE 2-REDUCTASE"/>
    <property type="match status" value="1"/>
</dbReference>
<dbReference type="GO" id="GO:0008677">
    <property type="term" value="F:2-dehydropantoate 2-reductase activity"/>
    <property type="evidence" value="ECO:0007669"/>
    <property type="project" value="UniProtKB-EC"/>
</dbReference>
<sequence length="309" mass="34102">MKVLILGAGAVGGYFGARLAEAGADVTFLVRERRRKQLRQNGLRVNSIHGDIHVREPQLVAAGEAASPFDVVLLSNKAYHLADSMAAIAPYVGENTMVLPLLNGIAHMEPLFERFGRERVLGGLCFIETTLNADGEVVQTSPIHELVFGEWDGGESERIDKLKQAFSGTKASFRASTQIQRDMWHKYLFITTLSGITTLMNASVGPIREAVYGLELTRQLSEESASVMRKIGAPIDADIVDKQMQTFLNQSYGMKASMLRDMEKGLPVEADQLQGYLIQKAEQFGVSVPLLKVVYNNLKVYELKRAADK</sequence>
<dbReference type="InterPro" id="IPR008927">
    <property type="entry name" value="6-PGluconate_DH-like_C_sf"/>
</dbReference>
<dbReference type="EC" id="1.1.1.169" evidence="4"/>
<dbReference type="FunFam" id="3.40.50.720:FF:000307">
    <property type="entry name" value="2-dehydropantoate 2-reductase"/>
    <property type="match status" value="1"/>
</dbReference>
<dbReference type="PANTHER" id="PTHR21708">
    <property type="entry name" value="PROBABLE 2-DEHYDROPANTOATE 2-REDUCTASE"/>
    <property type="match status" value="1"/>
</dbReference>
<dbReference type="FunFam" id="1.10.1040.10:FF:000017">
    <property type="entry name" value="2-dehydropantoate 2-reductase"/>
    <property type="match status" value="1"/>
</dbReference>
<name>A0A7T5EM86_9BACL</name>
<dbReference type="NCBIfam" id="NF005094">
    <property type="entry name" value="PRK06522.2-5"/>
    <property type="match status" value="1"/>
</dbReference>
<dbReference type="EMBL" id="CP073708">
    <property type="protein sequence ID" value="QUO42216.1"/>
    <property type="molecule type" value="Genomic_DNA"/>
</dbReference>
<dbReference type="Gene3D" id="3.40.50.720">
    <property type="entry name" value="NAD(P)-binding Rossmann-like Domain"/>
    <property type="match status" value="1"/>
</dbReference>
<evidence type="ECO:0000313" key="10">
    <source>
        <dbReference type="Proteomes" id="UP000677234"/>
    </source>
</evidence>
<dbReference type="InterPro" id="IPR036291">
    <property type="entry name" value="NAD(P)-bd_dom_sf"/>
</dbReference>
<evidence type="ECO:0000256" key="1">
    <source>
        <dbReference type="ARBA" id="ARBA00007870"/>
    </source>
</evidence>
<dbReference type="Gene3D" id="1.10.1040.10">
    <property type="entry name" value="N-(1-d-carboxylethyl)-l-norvaline Dehydrogenase, domain 2"/>
    <property type="match status" value="1"/>
</dbReference>
<comment type="catalytic activity">
    <reaction evidence="4">
        <text>(R)-pantoate + NADP(+) = 2-dehydropantoate + NADPH + H(+)</text>
        <dbReference type="Rhea" id="RHEA:16233"/>
        <dbReference type="ChEBI" id="CHEBI:11561"/>
        <dbReference type="ChEBI" id="CHEBI:15378"/>
        <dbReference type="ChEBI" id="CHEBI:15980"/>
        <dbReference type="ChEBI" id="CHEBI:57783"/>
        <dbReference type="ChEBI" id="CHEBI:58349"/>
        <dbReference type="EC" id="1.1.1.169"/>
    </reaction>
</comment>
<evidence type="ECO:0000256" key="4">
    <source>
        <dbReference type="RuleBase" id="RU362068"/>
    </source>
</evidence>
<dbReference type="Proteomes" id="UP000595847">
    <property type="component" value="Chromosome"/>
</dbReference>